<dbReference type="CDD" id="cd06558">
    <property type="entry name" value="crotonase-like"/>
    <property type="match status" value="1"/>
</dbReference>
<dbReference type="FunFam" id="1.10.12.10:FF:000001">
    <property type="entry name" value="Probable enoyl-CoA hydratase, mitochondrial"/>
    <property type="match status" value="1"/>
</dbReference>
<dbReference type="EMBL" id="RYZZ01000030">
    <property type="protein sequence ID" value="RUQ27066.1"/>
    <property type="molecule type" value="Genomic_DNA"/>
</dbReference>
<evidence type="ECO:0000256" key="2">
    <source>
        <dbReference type="ARBA" id="ARBA00023239"/>
    </source>
</evidence>
<dbReference type="GO" id="GO:0004300">
    <property type="term" value="F:enoyl-CoA hydratase activity"/>
    <property type="evidence" value="ECO:0007669"/>
    <property type="project" value="UniProtKB-EC"/>
</dbReference>
<dbReference type="Proteomes" id="UP000267430">
    <property type="component" value="Unassembled WGS sequence"/>
</dbReference>
<dbReference type="OrthoDB" id="9775794at2"/>
<protein>
    <submittedName>
        <fullName evidence="4">Enoyl-CoA hydratase</fullName>
        <ecNumber evidence="4">4.2.1.17</ecNumber>
    </submittedName>
</protein>
<dbReference type="RefSeq" id="WP_126866319.1">
    <property type="nucleotide sequence ID" value="NZ_JAUSTX010000009.1"/>
</dbReference>
<reference evidence="4 5" key="1">
    <citation type="submission" date="2018-12" db="EMBL/GenBank/DDBJ databases">
        <title>Bacillus chawlae sp. nov., Bacillus glennii sp. nov., and Bacillus saganii sp. nov. Isolated from the Vehicle Assembly Building at Kennedy Space Center where the Viking Spacecraft were Assembled.</title>
        <authorList>
            <person name="Seuylemezian A."/>
            <person name="Vaishampayan P."/>
        </authorList>
    </citation>
    <scope>NUCLEOTIDE SEQUENCE [LARGE SCALE GENOMIC DNA]</scope>
    <source>
        <strain evidence="4 5">L5</strain>
    </source>
</reference>
<dbReference type="GO" id="GO:0006635">
    <property type="term" value="P:fatty acid beta-oxidation"/>
    <property type="evidence" value="ECO:0007669"/>
    <property type="project" value="TreeGrafter"/>
</dbReference>
<evidence type="ECO:0000256" key="1">
    <source>
        <dbReference type="ARBA" id="ARBA00005254"/>
    </source>
</evidence>
<evidence type="ECO:0000256" key="3">
    <source>
        <dbReference type="RuleBase" id="RU003707"/>
    </source>
</evidence>
<dbReference type="Gene3D" id="1.10.12.10">
    <property type="entry name" value="Lyase 2-enoyl-coa Hydratase, Chain A, domain 2"/>
    <property type="match status" value="1"/>
</dbReference>
<dbReference type="PROSITE" id="PS00166">
    <property type="entry name" value="ENOYL_COA_HYDRATASE"/>
    <property type="match status" value="1"/>
</dbReference>
<keyword evidence="5" id="KW-1185">Reference proteome</keyword>
<comment type="similarity">
    <text evidence="1 3">Belongs to the enoyl-CoA hydratase/isomerase family.</text>
</comment>
<dbReference type="Gene3D" id="3.90.226.10">
    <property type="entry name" value="2-enoyl-CoA Hydratase, Chain A, domain 1"/>
    <property type="match status" value="1"/>
</dbReference>
<gene>
    <name evidence="4" type="ORF">ELQ35_17050</name>
</gene>
<organism evidence="4 5">
    <name type="scientific">Peribacillus cavernae</name>
    <dbReference type="NCBI Taxonomy" id="1674310"/>
    <lineage>
        <taxon>Bacteria</taxon>
        <taxon>Bacillati</taxon>
        <taxon>Bacillota</taxon>
        <taxon>Bacilli</taxon>
        <taxon>Bacillales</taxon>
        <taxon>Bacillaceae</taxon>
        <taxon>Peribacillus</taxon>
    </lineage>
</organism>
<evidence type="ECO:0000313" key="4">
    <source>
        <dbReference type="EMBL" id="RUQ27066.1"/>
    </source>
</evidence>
<evidence type="ECO:0000313" key="5">
    <source>
        <dbReference type="Proteomes" id="UP000267430"/>
    </source>
</evidence>
<accession>A0A3S0VVP1</accession>
<name>A0A3S0VVP1_9BACI</name>
<dbReference type="SUPFAM" id="SSF52096">
    <property type="entry name" value="ClpP/crotonase"/>
    <property type="match status" value="1"/>
</dbReference>
<dbReference type="FunFam" id="3.90.226.10:FF:000009">
    <property type="entry name" value="Carnitinyl-CoA dehydratase"/>
    <property type="match status" value="1"/>
</dbReference>
<proteinExistence type="inferred from homology"/>
<dbReference type="PANTHER" id="PTHR11941:SF54">
    <property type="entry name" value="ENOYL-COA HYDRATASE, MITOCHONDRIAL"/>
    <property type="match status" value="1"/>
</dbReference>
<dbReference type="InterPro" id="IPR029045">
    <property type="entry name" value="ClpP/crotonase-like_dom_sf"/>
</dbReference>
<comment type="caution">
    <text evidence="4">The sequence shown here is derived from an EMBL/GenBank/DDBJ whole genome shotgun (WGS) entry which is preliminary data.</text>
</comment>
<keyword evidence="2 4" id="KW-0456">Lyase</keyword>
<dbReference type="AlphaFoldDB" id="A0A3S0VVP1"/>
<dbReference type="InterPro" id="IPR018376">
    <property type="entry name" value="Enoyl-CoA_hyd/isom_CS"/>
</dbReference>
<dbReference type="Pfam" id="PF00378">
    <property type="entry name" value="ECH_1"/>
    <property type="match status" value="1"/>
</dbReference>
<dbReference type="InterPro" id="IPR014748">
    <property type="entry name" value="Enoyl-CoA_hydra_C"/>
</dbReference>
<dbReference type="InterPro" id="IPR001753">
    <property type="entry name" value="Enoyl-CoA_hydra/iso"/>
</dbReference>
<sequence>MKKWDTIILEKNDRLKGAYIITLDRPGSMNALNTQMGYDLIECLKMLKKQNDCRVLTLTGSGEKAFCVGADLKERNGMTKEDWKNQHDIFEEVTLLIREFPFPVLALINGYALGGGLEIALSCDMRIAASHVKLGFPEVKIGIMPGIGGTQLLTRLVPIGLAKELLFSGKQISAQEAEKMGLINKVISFNNALEEALSFVESMEKNAPISLQQIKTAINAGSQVDLTTALKIELQAYYKCADSEDRLEGIQAFNEKREPAWQGK</sequence>
<dbReference type="EC" id="4.2.1.17" evidence="4"/>
<dbReference type="PANTHER" id="PTHR11941">
    <property type="entry name" value="ENOYL-COA HYDRATASE-RELATED"/>
    <property type="match status" value="1"/>
</dbReference>